<dbReference type="EMBL" id="PZJX01000040">
    <property type="protein sequence ID" value="PTE08311.1"/>
    <property type="molecule type" value="Genomic_DNA"/>
</dbReference>
<dbReference type="Proteomes" id="UP000240259">
    <property type="component" value="Unassembled WGS sequence"/>
</dbReference>
<comment type="caution">
    <text evidence="1">The sequence shown here is derived from an EMBL/GenBank/DDBJ whole genome shotgun (WGS) entry which is preliminary data.</text>
</comment>
<evidence type="ECO:0000313" key="1">
    <source>
        <dbReference type="EMBL" id="PTE08311.1"/>
    </source>
</evidence>
<sequence length="272" mass="30994">MSEQTGRYERFTETNVVGSLLIYEWAATLSIRRASEALDQITEIIGSLPDMATVVDGTTGKDYLNGNFLKRDVISKKNWESVGYLWKRSPDVLSDFAIEIGCSIDRFKLFEIHIDQAAVADLKGTFQRILQFVSDELQPIYGIGLSMPYFWGPRAFAHGSSSSRFATADKTLHGPPAQMKEQSLAFGRTFRADRDKRHLNENLRDVFPFNLLSQGHLDRRLDGKRLEHWIEENAYGALRQLSPVTWQWDVPPEDVQKIRKLLIDAGLTISKE</sequence>
<name>A0A2T4IRL6_9HYPH</name>
<proteinExistence type="predicted"/>
<accession>A0A2T4IRL6</accession>
<evidence type="ECO:0000313" key="2">
    <source>
        <dbReference type="Proteomes" id="UP000240259"/>
    </source>
</evidence>
<organism evidence="1 2">
    <name type="scientific">Mesorhizobium helmanticense</name>
    <dbReference type="NCBI Taxonomy" id="1776423"/>
    <lineage>
        <taxon>Bacteria</taxon>
        <taxon>Pseudomonadati</taxon>
        <taxon>Pseudomonadota</taxon>
        <taxon>Alphaproteobacteria</taxon>
        <taxon>Hyphomicrobiales</taxon>
        <taxon>Phyllobacteriaceae</taxon>
        <taxon>Mesorhizobium</taxon>
    </lineage>
</organism>
<reference evidence="1 2" key="1">
    <citation type="submission" date="2018-03" db="EMBL/GenBank/DDBJ databases">
        <title>Genome sequence of the symbiotic type strain Mesorhizobium helmanticense CSLC115NT isolated from Lotus corniculatus nodules.</title>
        <authorList>
            <person name="Sannazzaro A.I."/>
            <person name="Torres Tejerizo G.A."/>
            <person name="Dip D."/>
            <person name="Caballero M."/>
            <person name="Pistorio M."/>
            <person name="Estrella M.J."/>
        </authorList>
    </citation>
    <scope>NUCLEOTIDE SEQUENCE [LARGE SCALE GENOMIC DNA]</scope>
    <source>
        <strain evidence="1 2">CSLC115N</strain>
    </source>
</reference>
<dbReference type="AlphaFoldDB" id="A0A2T4IRL6"/>
<keyword evidence="2" id="KW-1185">Reference proteome</keyword>
<protein>
    <submittedName>
        <fullName evidence="1">Uncharacterized protein</fullName>
    </submittedName>
</protein>
<gene>
    <name evidence="1" type="ORF">C9427_22015</name>
</gene>